<evidence type="ECO:0000313" key="3">
    <source>
        <dbReference type="Proteomes" id="UP000499080"/>
    </source>
</evidence>
<gene>
    <name evidence="2" type="ORF">AVEN_133736_1</name>
</gene>
<keyword evidence="1" id="KW-0812">Transmembrane</keyword>
<accession>A0A4Y2B7U7</accession>
<dbReference type="Proteomes" id="UP000499080">
    <property type="component" value="Unassembled WGS sequence"/>
</dbReference>
<keyword evidence="1" id="KW-0472">Membrane</keyword>
<dbReference type="EMBL" id="BGPR01000057">
    <property type="protein sequence ID" value="GBL88088.1"/>
    <property type="molecule type" value="Genomic_DNA"/>
</dbReference>
<protein>
    <submittedName>
        <fullName evidence="2">Uncharacterized protein</fullName>
    </submittedName>
</protein>
<proteinExistence type="predicted"/>
<feature type="transmembrane region" description="Helical" evidence="1">
    <location>
        <begin position="112"/>
        <end position="138"/>
    </location>
</feature>
<dbReference type="AlphaFoldDB" id="A0A4Y2B7U7"/>
<organism evidence="2 3">
    <name type="scientific">Araneus ventricosus</name>
    <name type="common">Orbweaver spider</name>
    <name type="synonym">Epeira ventricosa</name>
    <dbReference type="NCBI Taxonomy" id="182803"/>
    <lineage>
        <taxon>Eukaryota</taxon>
        <taxon>Metazoa</taxon>
        <taxon>Ecdysozoa</taxon>
        <taxon>Arthropoda</taxon>
        <taxon>Chelicerata</taxon>
        <taxon>Arachnida</taxon>
        <taxon>Araneae</taxon>
        <taxon>Araneomorphae</taxon>
        <taxon>Entelegynae</taxon>
        <taxon>Araneoidea</taxon>
        <taxon>Araneidae</taxon>
        <taxon>Araneus</taxon>
    </lineage>
</organism>
<name>A0A4Y2B7U7_ARAVE</name>
<evidence type="ECO:0000256" key="1">
    <source>
        <dbReference type="SAM" id="Phobius"/>
    </source>
</evidence>
<keyword evidence="3" id="KW-1185">Reference proteome</keyword>
<reference evidence="2 3" key="1">
    <citation type="journal article" date="2019" name="Sci. Rep.">
        <title>Orb-weaving spider Araneus ventricosus genome elucidates the spidroin gene catalogue.</title>
        <authorList>
            <person name="Kono N."/>
            <person name="Nakamura H."/>
            <person name="Ohtoshi R."/>
            <person name="Moran D.A.P."/>
            <person name="Shinohara A."/>
            <person name="Yoshida Y."/>
            <person name="Fujiwara M."/>
            <person name="Mori M."/>
            <person name="Tomita M."/>
            <person name="Arakawa K."/>
        </authorList>
    </citation>
    <scope>NUCLEOTIDE SEQUENCE [LARGE SCALE GENOMIC DNA]</scope>
</reference>
<evidence type="ECO:0000313" key="2">
    <source>
        <dbReference type="EMBL" id="GBL88088.1"/>
    </source>
</evidence>
<comment type="caution">
    <text evidence="2">The sequence shown here is derived from an EMBL/GenBank/DDBJ whole genome shotgun (WGS) entry which is preliminary data.</text>
</comment>
<keyword evidence="1" id="KW-1133">Transmembrane helix</keyword>
<sequence length="147" mass="16464">MGVEKNSIERNGMECSTGECPAYRVLDIKSSSICCRFTNETYLICEENTPFPIHLQSSSHVESSSSTTPTYDVRCVAHKWLFVTCGGPLHEAFCPLYALTTSFWRPLLAKAYFGFGLLFFICIAANIIAIGAQCIYWMNILNEKVVI</sequence>